<organism evidence="11 12">
    <name type="scientific">Mola mola</name>
    <name type="common">Ocean sunfish</name>
    <name type="synonym">Tetraodon mola</name>
    <dbReference type="NCBI Taxonomy" id="94237"/>
    <lineage>
        <taxon>Eukaryota</taxon>
        <taxon>Metazoa</taxon>
        <taxon>Chordata</taxon>
        <taxon>Craniata</taxon>
        <taxon>Vertebrata</taxon>
        <taxon>Euteleostomi</taxon>
        <taxon>Actinopterygii</taxon>
        <taxon>Neopterygii</taxon>
        <taxon>Teleostei</taxon>
        <taxon>Neoteleostei</taxon>
        <taxon>Acanthomorphata</taxon>
        <taxon>Eupercaria</taxon>
        <taxon>Tetraodontiformes</taxon>
        <taxon>Molidae</taxon>
        <taxon>Mola</taxon>
    </lineage>
</organism>
<dbReference type="OMA" id="PDYGMAL"/>
<evidence type="ECO:0000256" key="6">
    <source>
        <dbReference type="ARBA" id="ARBA00023242"/>
    </source>
</evidence>
<dbReference type="Proteomes" id="UP000261620">
    <property type="component" value="Unplaced"/>
</dbReference>
<evidence type="ECO:0000256" key="8">
    <source>
        <dbReference type="ARBA" id="ARBA00042103"/>
    </source>
</evidence>
<dbReference type="Gene3D" id="4.10.280.10">
    <property type="entry name" value="Helix-loop-helix DNA-binding domain"/>
    <property type="match status" value="1"/>
</dbReference>
<dbReference type="GO" id="GO:0007507">
    <property type="term" value="P:heart development"/>
    <property type="evidence" value="ECO:0007669"/>
    <property type="project" value="TreeGrafter"/>
</dbReference>
<sequence>MSLVSGFPHHPVMHHHESHHYSIHGAARCHEDSGASQYLTSWLINHADMSPSEYRLAHGYSPEYHGNSGSGSTGSLDPHHHHHHFGAGGLVPGTCTISVNGTTVDMHHHHQHAHPRSVKRRPTANRKERRRTQSINSAFAELRECIPNVPADTKLSKIKTLRLATSYISYLMDILDKDGQHGDTQAFKAELKKSEVREERRKREASDKKSKGRTGWPQHVWALELKQ</sequence>
<dbReference type="GO" id="GO:0000977">
    <property type="term" value="F:RNA polymerase II transcription regulatory region sequence-specific DNA binding"/>
    <property type="evidence" value="ECO:0007669"/>
    <property type="project" value="TreeGrafter"/>
</dbReference>
<dbReference type="CDD" id="cd11471">
    <property type="entry name" value="bHLH_TS_HAND2"/>
    <property type="match status" value="1"/>
</dbReference>
<evidence type="ECO:0000256" key="4">
    <source>
        <dbReference type="ARBA" id="ARBA00023125"/>
    </source>
</evidence>
<keyword evidence="12" id="KW-1185">Reference proteome</keyword>
<dbReference type="SUPFAM" id="SSF47459">
    <property type="entry name" value="HLH, helix-loop-helix DNA-binding domain"/>
    <property type="match status" value="1"/>
</dbReference>
<feature type="compositionally biased region" description="Basic and acidic residues" evidence="9">
    <location>
        <begin position="189"/>
        <end position="209"/>
    </location>
</feature>
<evidence type="ECO:0000313" key="11">
    <source>
        <dbReference type="Ensembl" id="ENSMMOP00000000043.1"/>
    </source>
</evidence>
<dbReference type="InterPro" id="IPR011598">
    <property type="entry name" value="bHLH_dom"/>
</dbReference>
<evidence type="ECO:0000256" key="7">
    <source>
        <dbReference type="ARBA" id="ARBA00040826"/>
    </source>
</evidence>
<reference evidence="11" key="2">
    <citation type="submission" date="2025-09" db="UniProtKB">
        <authorList>
            <consortium name="Ensembl"/>
        </authorList>
    </citation>
    <scope>IDENTIFICATION</scope>
</reference>
<keyword evidence="6" id="KW-0539">Nucleus</keyword>
<keyword evidence="3" id="KW-0805">Transcription regulation</keyword>
<feature type="region of interest" description="Disordered" evidence="9">
    <location>
        <begin position="189"/>
        <end position="216"/>
    </location>
</feature>
<dbReference type="InterPro" id="IPR036638">
    <property type="entry name" value="HLH_DNA-bd_sf"/>
</dbReference>
<evidence type="ECO:0000256" key="9">
    <source>
        <dbReference type="SAM" id="MobiDB-lite"/>
    </source>
</evidence>
<dbReference type="AlphaFoldDB" id="A0A3Q3VJC0"/>
<dbReference type="GO" id="GO:0000981">
    <property type="term" value="F:DNA-binding transcription factor activity, RNA polymerase II-specific"/>
    <property type="evidence" value="ECO:0007669"/>
    <property type="project" value="TreeGrafter"/>
</dbReference>
<keyword evidence="4" id="KW-0238">DNA-binding</keyword>
<protein>
    <recommendedName>
        <fullName evidence="7">Heart- and neural crest derivatives-expressed protein 2</fullName>
    </recommendedName>
    <alternativeName>
        <fullName evidence="8">Deciduum, heart, autonomic nervous system and neural crest derivatives-expressed protein 2</fullName>
    </alternativeName>
</protein>
<dbReference type="STRING" id="94237.ENSMMOP00000000043"/>
<dbReference type="GO" id="GO:0046983">
    <property type="term" value="F:protein dimerization activity"/>
    <property type="evidence" value="ECO:0007669"/>
    <property type="project" value="InterPro"/>
</dbReference>
<evidence type="ECO:0000313" key="12">
    <source>
        <dbReference type="Proteomes" id="UP000261620"/>
    </source>
</evidence>
<feature type="compositionally biased region" description="Basic residues" evidence="9">
    <location>
        <begin position="107"/>
        <end position="132"/>
    </location>
</feature>
<dbReference type="Ensembl" id="ENSMMOT00000000043.1">
    <property type="protein sequence ID" value="ENSMMOP00000000043.1"/>
    <property type="gene ID" value="ENSMMOG00000000028.1"/>
</dbReference>
<dbReference type="PANTHER" id="PTHR23349:SF41">
    <property type="entry name" value="HEART- AND NEURAL CREST DERIVATIVES-EXPRESSED PROTEIN 2"/>
    <property type="match status" value="1"/>
</dbReference>
<evidence type="ECO:0000256" key="1">
    <source>
        <dbReference type="ARBA" id="ARBA00004123"/>
    </source>
</evidence>
<proteinExistence type="predicted"/>
<feature type="domain" description="BHLH" evidence="10">
    <location>
        <begin position="119"/>
        <end position="171"/>
    </location>
</feature>
<dbReference type="PANTHER" id="PTHR23349">
    <property type="entry name" value="BASIC HELIX-LOOP-HELIX TRANSCRIPTION FACTOR, TWIST"/>
    <property type="match status" value="1"/>
</dbReference>
<evidence type="ECO:0000256" key="3">
    <source>
        <dbReference type="ARBA" id="ARBA00023015"/>
    </source>
</evidence>
<name>A0A3Q3VJC0_MOLML</name>
<comment type="subcellular location">
    <subcellularLocation>
        <location evidence="1">Nucleus</location>
    </subcellularLocation>
</comment>
<evidence type="ECO:0000256" key="2">
    <source>
        <dbReference type="ARBA" id="ARBA00022473"/>
    </source>
</evidence>
<evidence type="ECO:0000259" key="10">
    <source>
        <dbReference type="PROSITE" id="PS50888"/>
    </source>
</evidence>
<dbReference type="SMART" id="SM00353">
    <property type="entry name" value="HLH"/>
    <property type="match status" value="1"/>
</dbReference>
<keyword evidence="2" id="KW-0217">Developmental protein</keyword>
<evidence type="ECO:0000256" key="5">
    <source>
        <dbReference type="ARBA" id="ARBA00023163"/>
    </source>
</evidence>
<dbReference type="PROSITE" id="PS50888">
    <property type="entry name" value="BHLH"/>
    <property type="match status" value="1"/>
</dbReference>
<feature type="region of interest" description="Disordered" evidence="9">
    <location>
        <begin position="106"/>
        <end position="136"/>
    </location>
</feature>
<keyword evidence="5" id="KW-0804">Transcription</keyword>
<accession>A0A3Q3VJC0</accession>
<dbReference type="Pfam" id="PF00010">
    <property type="entry name" value="HLH"/>
    <property type="match status" value="1"/>
</dbReference>
<feature type="region of interest" description="Disordered" evidence="9">
    <location>
        <begin position="65"/>
        <end position="87"/>
    </location>
</feature>
<dbReference type="FunFam" id="4.10.280.10:FF:000010">
    <property type="entry name" value="Scleraxis bHLH transcription factor"/>
    <property type="match status" value="1"/>
</dbReference>
<dbReference type="GO" id="GO:0005634">
    <property type="term" value="C:nucleus"/>
    <property type="evidence" value="ECO:0007669"/>
    <property type="project" value="UniProtKB-SubCell"/>
</dbReference>
<reference evidence="11" key="1">
    <citation type="submission" date="2025-08" db="UniProtKB">
        <authorList>
            <consortium name="Ensembl"/>
        </authorList>
    </citation>
    <scope>IDENTIFICATION</scope>
</reference>
<dbReference type="InterPro" id="IPR050283">
    <property type="entry name" value="E-box_TF_Regulators"/>
</dbReference>